<dbReference type="InterPro" id="IPR011047">
    <property type="entry name" value="Quinoprotein_ADH-like_sf"/>
</dbReference>
<gene>
    <name evidence="2" type="ORF">Pla163_31020</name>
</gene>
<dbReference type="EMBL" id="CP036290">
    <property type="protein sequence ID" value="QDU85955.1"/>
    <property type="molecule type" value="Genomic_DNA"/>
</dbReference>
<protein>
    <submittedName>
        <fullName evidence="2">Outer membrane biogenesis protein BamB</fullName>
    </submittedName>
</protein>
<keyword evidence="3" id="KW-1185">Reference proteome</keyword>
<evidence type="ECO:0000313" key="2">
    <source>
        <dbReference type="EMBL" id="QDU85955.1"/>
    </source>
</evidence>
<accession>A0A518D3C9</accession>
<evidence type="ECO:0000313" key="3">
    <source>
        <dbReference type="Proteomes" id="UP000319342"/>
    </source>
</evidence>
<name>A0A518D3C9_9BACT</name>
<dbReference type="InterPro" id="IPR015943">
    <property type="entry name" value="WD40/YVTN_repeat-like_dom_sf"/>
</dbReference>
<dbReference type="InterPro" id="IPR002372">
    <property type="entry name" value="PQQ_rpt_dom"/>
</dbReference>
<dbReference type="SUPFAM" id="SSF50998">
    <property type="entry name" value="Quinoprotein alcohol dehydrogenase-like"/>
    <property type="match status" value="1"/>
</dbReference>
<dbReference type="RefSeq" id="WP_419185993.1">
    <property type="nucleotide sequence ID" value="NZ_CP036290.1"/>
</dbReference>
<dbReference type="AlphaFoldDB" id="A0A518D3C9"/>
<reference evidence="2 3" key="1">
    <citation type="submission" date="2019-02" db="EMBL/GenBank/DDBJ databases">
        <title>Deep-cultivation of Planctomycetes and their phenomic and genomic characterization uncovers novel biology.</title>
        <authorList>
            <person name="Wiegand S."/>
            <person name="Jogler M."/>
            <person name="Boedeker C."/>
            <person name="Pinto D."/>
            <person name="Vollmers J."/>
            <person name="Rivas-Marin E."/>
            <person name="Kohn T."/>
            <person name="Peeters S.H."/>
            <person name="Heuer A."/>
            <person name="Rast P."/>
            <person name="Oberbeckmann S."/>
            <person name="Bunk B."/>
            <person name="Jeske O."/>
            <person name="Meyerdierks A."/>
            <person name="Storesund J.E."/>
            <person name="Kallscheuer N."/>
            <person name="Luecker S."/>
            <person name="Lage O.M."/>
            <person name="Pohl T."/>
            <person name="Merkel B.J."/>
            <person name="Hornburger P."/>
            <person name="Mueller R.-W."/>
            <person name="Bruemmer F."/>
            <person name="Labrenz M."/>
            <person name="Spormann A.M."/>
            <person name="Op den Camp H."/>
            <person name="Overmann J."/>
            <person name="Amann R."/>
            <person name="Jetten M.S.M."/>
            <person name="Mascher T."/>
            <person name="Medema M.H."/>
            <person name="Devos D.P."/>
            <person name="Kaster A.-K."/>
            <person name="Ovreas L."/>
            <person name="Rohde M."/>
            <person name="Galperin M.Y."/>
            <person name="Jogler C."/>
        </authorList>
    </citation>
    <scope>NUCLEOTIDE SEQUENCE [LARGE SCALE GENOMIC DNA]</scope>
    <source>
        <strain evidence="2 3">Pla163</strain>
    </source>
</reference>
<organism evidence="2 3">
    <name type="scientific">Rohdeia mirabilis</name>
    <dbReference type="NCBI Taxonomy" id="2528008"/>
    <lineage>
        <taxon>Bacteria</taxon>
        <taxon>Pseudomonadati</taxon>
        <taxon>Planctomycetota</taxon>
        <taxon>Planctomycetia</taxon>
        <taxon>Planctomycetia incertae sedis</taxon>
        <taxon>Rohdeia</taxon>
    </lineage>
</organism>
<sequence length="122" mass="12686">MNSTSTDQHIYLGIKGHVVKIDPARGEELWRTKLKSSTITNIVVTPARILAHSGGHLFALDPERGEILWENELDGLGYGFCTIGIQGNDGNVHGAQATTAAAQQAMVAASIATSSAAAASSG</sequence>
<proteinExistence type="predicted"/>
<evidence type="ECO:0000259" key="1">
    <source>
        <dbReference type="Pfam" id="PF13360"/>
    </source>
</evidence>
<feature type="domain" description="Pyrrolo-quinoline quinone repeat" evidence="1">
    <location>
        <begin position="7"/>
        <end position="75"/>
    </location>
</feature>
<dbReference type="Gene3D" id="2.130.10.10">
    <property type="entry name" value="YVTN repeat-like/Quinoprotein amine dehydrogenase"/>
    <property type="match status" value="1"/>
</dbReference>
<dbReference type="Pfam" id="PF13360">
    <property type="entry name" value="PQQ_2"/>
    <property type="match status" value="1"/>
</dbReference>
<dbReference type="Proteomes" id="UP000319342">
    <property type="component" value="Chromosome"/>
</dbReference>